<organism evidence="3 4">
    <name type="scientific">Actinocrispum wychmicini</name>
    <dbReference type="NCBI Taxonomy" id="1213861"/>
    <lineage>
        <taxon>Bacteria</taxon>
        <taxon>Bacillati</taxon>
        <taxon>Actinomycetota</taxon>
        <taxon>Actinomycetes</taxon>
        <taxon>Pseudonocardiales</taxon>
        <taxon>Pseudonocardiaceae</taxon>
        <taxon>Actinocrispum</taxon>
    </lineage>
</organism>
<reference evidence="3 4" key="1">
    <citation type="submission" date="2019-03" db="EMBL/GenBank/DDBJ databases">
        <title>Genomic Encyclopedia of Type Strains, Phase IV (KMG-IV): sequencing the most valuable type-strain genomes for metagenomic binning, comparative biology and taxonomic classification.</title>
        <authorList>
            <person name="Goeker M."/>
        </authorList>
    </citation>
    <scope>NUCLEOTIDE SEQUENCE [LARGE SCALE GENOMIC DNA]</scope>
    <source>
        <strain evidence="3 4">DSM 45934</strain>
    </source>
</reference>
<evidence type="ECO:0000259" key="2">
    <source>
        <dbReference type="Pfam" id="PF26056"/>
    </source>
</evidence>
<proteinExistence type="predicted"/>
<protein>
    <recommendedName>
        <fullName evidence="2">DUF8017 domain-containing protein</fullName>
    </recommendedName>
</protein>
<feature type="region of interest" description="Disordered" evidence="1">
    <location>
        <begin position="28"/>
        <end position="69"/>
    </location>
</feature>
<keyword evidence="4" id="KW-1185">Reference proteome</keyword>
<dbReference type="Proteomes" id="UP000295680">
    <property type="component" value="Unassembled WGS sequence"/>
</dbReference>
<evidence type="ECO:0000313" key="4">
    <source>
        <dbReference type="Proteomes" id="UP000295680"/>
    </source>
</evidence>
<gene>
    <name evidence="3" type="ORF">EV192_106300</name>
</gene>
<sequence>MIFSIIAIVLIVGAVVTIVLLNRDNGTPAADNPPPSTPRSSGSAPKPPTSSSIPKTSGQPGDALQPRNTGWTVIKNDKAKFIYEVPPSWKPVPGATLSSKAMPDATLYFPASVGDYQCQGANYSRGGLGGGTVARADPTDVAISIAKAYGAEFYTSGNGVVTTGTPRTVKSVLGTDGKPQLGVQVDATIAATGNECFASKGKVSVLVIDNGGSTLQFLVVNGDVEGGPATPPPPADADLQKIVDSAREY</sequence>
<evidence type="ECO:0000256" key="1">
    <source>
        <dbReference type="SAM" id="MobiDB-lite"/>
    </source>
</evidence>
<name>A0A4R2JRL0_9PSEU</name>
<evidence type="ECO:0000313" key="3">
    <source>
        <dbReference type="EMBL" id="TCO56825.1"/>
    </source>
</evidence>
<accession>A0A4R2JRL0</accession>
<feature type="domain" description="DUF8017" evidence="2">
    <location>
        <begin position="65"/>
        <end position="248"/>
    </location>
</feature>
<dbReference type="Pfam" id="PF26056">
    <property type="entry name" value="DUF8017"/>
    <property type="match status" value="1"/>
</dbReference>
<dbReference type="EMBL" id="SLWS01000006">
    <property type="protein sequence ID" value="TCO56825.1"/>
    <property type="molecule type" value="Genomic_DNA"/>
</dbReference>
<dbReference type="AlphaFoldDB" id="A0A4R2JRL0"/>
<dbReference type="InterPro" id="IPR058330">
    <property type="entry name" value="DUF8017"/>
</dbReference>
<comment type="caution">
    <text evidence="3">The sequence shown here is derived from an EMBL/GenBank/DDBJ whole genome shotgun (WGS) entry which is preliminary data.</text>
</comment>